<dbReference type="SMART" id="SM00287">
    <property type="entry name" value="SH3b"/>
    <property type="match status" value="4"/>
</dbReference>
<keyword evidence="6" id="KW-1185">Reference proteome</keyword>
<dbReference type="SMART" id="SM00646">
    <property type="entry name" value="Ami_3"/>
    <property type="match status" value="1"/>
</dbReference>
<feature type="domain" description="SH3b" evidence="4">
    <location>
        <begin position="174"/>
        <end position="239"/>
    </location>
</feature>
<dbReference type="Pfam" id="PF08239">
    <property type="entry name" value="SH3_3"/>
    <property type="match status" value="4"/>
</dbReference>
<dbReference type="InterPro" id="IPR003646">
    <property type="entry name" value="SH3-like_bac-type"/>
</dbReference>
<dbReference type="EMBL" id="RIAX01000001">
    <property type="protein sequence ID" value="RNF40968.1"/>
    <property type="molecule type" value="Genomic_DNA"/>
</dbReference>
<reference evidence="5 6" key="1">
    <citation type="journal article" date="2018" name="Int. J. Syst. Evol. Microbiol.">
        <title>Planococcus salinus sp. nov., a moderately halophilic bacterium isolated from a saline-alkali soil.</title>
        <authorList>
            <person name="Gan L."/>
        </authorList>
    </citation>
    <scope>NUCLEOTIDE SEQUENCE [LARGE SCALE GENOMIC DNA]</scope>
    <source>
        <strain evidence="5 6">LCB217</strain>
    </source>
</reference>
<dbReference type="AlphaFoldDB" id="A0A3M8PB74"/>
<dbReference type="CDD" id="cd02696">
    <property type="entry name" value="MurNAc-LAA"/>
    <property type="match status" value="1"/>
</dbReference>
<dbReference type="Gene3D" id="3.40.630.40">
    <property type="entry name" value="Zn-dependent exopeptidases"/>
    <property type="match status" value="1"/>
</dbReference>
<evidence type="ECO:0000259" key="4">
    <source>
        <dbReference type="PROSITE" id="PS51781"/>
    </source>
</evidence>
<keyword evidence="1" id="KW-0378">Hydrolase</keyword>
<evidence type="ECO:0000256" key="3">
    <source>
        <dbReference type="SAM" id="SignalP"/>
    </source>
</evidence>
<dbReference type="PIRSF" id="PIRSF037846">
    <property type="entry name" value="Autolysin_YrvJ_prd"/>
    <property type="match status" value="1"/>
</dbReference>
<evidence type="ECO:0000256" key="2">
    <source>
        <dbReference type="ARBA" id="ARBA00023316"/>
    </source>
</evidence>
<organism evidence="5 6">
    <name type="scientific">Planococcus salinus</name>
    <dbReference type="NCBI Taxonomy" id="1848460"/>
    <lineage>
        <taxon>Bacteria</taxon>
        <taxon>Bacillati</taxon>
        <taxon>Bacillota</taxon>
        <taxon>Bacilli</taxon>
        <taxon>Bacillales</taxon>
        <taxon>Caryophanaceae</taxon>
        <taxon>Planococcus</taxon>
    </lineage>
</organism>
<evidence type="ECO:0000313" key="5">
    <source>
        <dbReference type="EMBL" id="RNF40968.1"/>
    </source>
</evidence>
<feature type="domain" description="SH3b" evidence="4">
    <location>
        <begin position="99"/>
        <end position="161"/>
    </location>
</feature>
<feature type="domain" description="SH3b" evidence="4">
    <location>
        <begin position="246"/>
        <end position="310"/>
    </location>
</feature>
<feature type="chain" id="PRO_5039486742" evidence="3">
    <location>
        <begin position="25"/>
        <end position="512"/>
    </location>
</feature>
<proteinExistence type="predicted"/>
<dbReference type="SUPFAM" id="SSF53187">
    <property type="entry name" value="Zn-dependent exopeptidases"/>
    <property type="match status" value="1"/>
</dbReference>
<keyword evidence="2" id="KW-0961">Cell wall biogenesis/degradation</keyword>
<dbReference type="GO" id="GO:0030288">
    <property type="term" value="C:outer membrane-bounded periplasmic space"/>
    <property type="evidence" value="ECO:0007669"/>
    <property type="project" value="TreeGrafter"/>
</dbReference>
<dbReference type="Proteomes" id="UP000275473">
    <property type="component" value="Unassembled WGS sequence"/>
</dbReference>
<feature type="domain" description="SH3b" evidence="4">
    <location>
        <begin position="32"/>
        <end position="93"/>
    </location>
</feature>
<sequence>MGKKWLIAFILFLFIAAGSMPLTDADKAGANNGELEVHAETVNVRTGPGLSYSVSDSLEQGEKMTVLSRNGEWVEVDFGSGTGWVASWLVSEVAADTGDRIAVSSTDHLNVRAQPELSAAVLTQMNAGDQAQVLRDTGDWTEIEFRSVRGFVSTQYITVSQETEQNSAKEPIGISSFTVAVDALKVRAQQDLNSSIQATVQKGEAYPVESVEGNWVQIQLSEEETGWVYAFHGHLSNQSAKTASTDDVGTVTVLTNGTNLRSEPSTASEVVSRADAGDQLAVSAEKDDWYEVTLPNGEKAFVASWVVTAGEAEAAEVQKSEQQPDRKKGTLNGVSIVLDPGHGGNDGGTVGVRETVEKDLTLKTAEILAHHLRSAGAEVTLTRESDMYVDLRKRVSTGHQVAADAFISIHYDATDDSTIHGFTSYYLHDYQEPLANYVNEGLASKISLHDRGVQPGNYLVLRDNRQAAVLVELGFLSNYNEERILTTSQFRDQAALGLYTGIINYFDAQLEQ</sequence>
<dbReference type="PROSITE" id="PS51781">
    <property type="entry name" value="SH3B"/>
    <property type="match status" value="4"/>
</dbReference>
<dbReference type="RefSeq" id="WP_123163718.1">
    <property type="nucleotide sequence ID" value="NZ_RIAX01000001.1"/>
</dbReference>
<dbReference type="InterPro" id="IPR002508">
    <property type="entry name" value="MurNAc-LAA_cat"/>
</dbReference>
<dbReference type="Gene3D" id="2.30.30.40">
    <property type="entry name" value="SH3 Domains"/>
    <property type="match status" value="4"/>
</dbReference>
<feature type="signal peptide" evidence="3">
    <location>
        <begin position="1"/>
        <end position="24"/>
    </location>
</feature>
<comment type="caution">
    <text evidence="5">The sequence shown here is derived from an EMBL/GenBank/DDBJ whole genome shotgun (WGS) entry which is preliminary data.</text>
</comment>
<dbReference type="Pfam" id="PF01520">
    <property type="entry name" value="Amidase_3"/>
    <property type="match status" value="1"/>
</dbReference>
<dbReference type="OrthoDB" id="9806267at2"/>
<evidence type="ECO:0000256" key="1">
    <source>
        <dbReference type="ARBA" id="ARBA00022801"/>
    </source>
</evidence>
<protein>
    <submittedName>
        <fullName evidence="5">N-acetylmuramoyl-L-alanine amidase</fullName>
    </submittedName>
</protein>
<evidence type="ECO:0000313" key="6">
    <source>
        <dbReference type="Proteomes" id="UP000275473"/>
    </source>
</evidence>
<dbReference type="PANTHER" id="PTHR30404:SF0">
    <property type="entry name" value="N-ACETYLMURAMOYL-L-ALANINE AMIDASE AMIC"/>
    <property type="match status" value="1"/>
</dbReference>
<dbReference type="GO" id="GO:0008745">
    <property type="term" value="F:N-acetylmuramoyl-L-alanine amidase activity"/>
    <property type="evidence" value="ECO:0007669"/>
    <property type="project" value="InterPro"/>
</dbReference>
<gene>
    <name evidence="5" type="ORF">EEX84_01035</name>
</gene>
<accession>A0A3M8PB74</accession>
<name>A0A3M8PB74_9BACL</name>
<keyword evidence="3" id="KW-0732">Signal</keyword>
<dbReference type="GO" id="GO:0009253">
    <property type="term" value="P:peptidoglycan catabolic process"/>
    <property type="evidence" value="ECO:0007669"/>
    <property type="project" value="InterPro"/>
</dbReference>
<dbReference type="InterPro" id="IPR017293">
    <property type="entry name" value="N-acetylmuramoyl-L-ala_amidase"/>
</dbReference>
<dbReference type="PANTHER" id="PTHR30404">
    <property type="entry name" value="N-ACETYLMURAMOYL-L-ALANINE AMIDASE"/>
    <property type="match status" value="1"/>
</dbReference>
<dbReference type="InterPro" id="IPR050695">
    <property type="entry name" value="N-acetylmuramoyl_amidase_3"/>
</dbReference>
<dbReference type="GO" id="GO:0071555">
    <property type="term" value="P:cell wall organization"/>
    <property type="evidence" value="ECO:0007669"/>
    <property type="project" value="UniProtKB-KW"/>
</dbReference>